<dbReference type="InterPro" id="IPR005467">
    <property type="entry name" value="His_kinase_dom"/>
</dbReference>
<dbReference type="InterPro" id="IPR036097">
    <property type="entry name" value="HisK_dim/P_sf"/>
</dbReference>
<feature type="transmembrane region" description="Helical" evidence="9">
    <location>
        <begin position="773"/>
        <end position="795"/>
    </location>
</feature>
<dbReference type="FunFam" id="3.30.565.10:FF:000006">
    <property type="entry name" value="Sensor histidine kinase WalK"/>
    <property type="match status" value="1"/>
</dbReference>
<dbReference type="CDD" id="cd17574">
    <property type="entry name" value="REC_OmpR"/>
    <property type="match status" value="1"/>
</dbReference>
<dbReference type="Pfam" id="PF00512">
    <property type="entry name" value="HisKA"/>
    <property type="match status" value="1"/>
</dbReference>
<dbReference type="EMBL" id="QSKV01000005">
    <property type="protein sequence ID" value="RHE92414.1"/>
    <property type="molecule type" value="Genomic_DNA"/>
</dbReference>
<dbReference type="CDD" id="cd00075">
    <property type="entry name" value="HATPase"/>
    <property type="match status" value="1"/>
</dbReference>
<name>A0A414LCY1_9BACE</name>
<dbReference type="Gene3D" id="2.60.40.10">
    <property type="entry name" value="Immunoglobulins"/>
    <property type="match status" value="1"/>
</dbReference>
<dbReference type="PROSITE" id="PS50110">
    <property type="entry name" value="RESPONSE_REGULATORY"/>
    <property type="match status" value="1"/>
</dbReference>
<dbReference type="InterPro" id="IPR011006">
    <property type="entry name" value="CheY-like_superfamily"/>
</dbReference>
<keyword evidence="9" id="KW-0472">Membrane</keyword>
<protein>
    <recommendedName>
        <fullName evidence="2">histidine kinase</fullName>
        <ecNumber evidence="2">2.7.13.3</ecNumber>
    </recommendedName>
</protein>
<dbReference type="CDD" id="cd00082">
    <property type="entry name" value="HisKA"/>
    <property type="match status" value="1"/>
</dbReference>
<dbReference type="Gene3D" id="1.10.10.60">
    <property type="entry name" value="Homeodomain-like"/>
    <property type="match status" value="2"/>
</dbReference>
<dbReference type="Gene3D" id="2.130.10.10">
    <property type="entry name" value="YVTN repeat-like/Quinoprotein amine dehydrogenase"/>
    <property type="match status" value="2"/>
</dbReference>
<dbReference type="GO" id="GO:0000155">
    <property type="term" value="F:phosphorelay sensor kinase activity"/>
    <property type="evidence" value="ECO:0007669"/>
    <property type="project" value="InterPro"/>
</dbReference>
<evidence type="ECO:0000256" key="2">
    <source>
        <dbReference type="ARBA" id="ARBA00012438"/>
    </source>
</evidence>
<dbReference type="PRINTS" id="PR00344">
    <property type="entry name" value="BCTRLSENSOR"/>
</dbReference>
<dbReference type="PANTHER" id="PTHR43547">
    <property type="entry name" value="TWO-COMPONENT HISTIDINE KINASE"/>
    <property type="match status" value="1"/>
</dbReference>
<sequence>MKQLITTLFIFIFLQPSWASLYRNYQVEDGLSHNSVWAVMQDKQGFLWFGTVDGLNRFDGNSFKIYKKLQGDSLSIGNNFIHCLKEDSHGHFLVGTKQGLYLFNRESETFSHVRLDNRSRGGDDTSINYIMEDPDGNIWLGCYGQGIYVLGPDLQVRKHYINKGNPGDIASNHIWCMVQDYNGVIWIGTDGGGLIRLDPKDERFTSIMHEKDLNLTDPTIYSLYCDMDNTIWVGTSISGLYRCNFRTGKVTNIVYPHRKILNIKAITAYSNNELVMGSDAGLIKVDCIQETISFINEGPAFDNITDKSIFSIAHDMEGGLWIGTYFGGVNYYSPYANKFAYYPGSSEEVSKSIISYFTEESSDKIWVGTKNEGLLLFNPAKISFEPTHLQIDYHDIQALMMDNDKLWISVYGKGVSMVDVHSNTLLKRYSNDVGGPDLLTSNIVNVIFKSSKGQIFFGTPEGVDCLDAETKKINRLERTKGIPVKAIMEDYNGSIWFAAHMHGLLHLSADGTWESFTHMPEDSTSLMSNNVNCIHQDARYRIWVGSEGEGMGLFNPKTKKFEYILTEKLGLPSNIIYAIQEDADGNIWVSTGGGLARIEPETRSICTFRYIEDLIKLRYNLNCALRGRDNHLYFGGTNGFIAFNPKDIQNNEYKPPICLTGFQISGNEVVPGIEGSPLKKSISMTQKIELESNQAAFSFDFVCLSYLSPAQNKYAYKLEGFDTDWHYVANGNNKAIYMNIPSGKYTFYVKGTNNDGVWCDTPIKVTVIVKRPFWLSNMMLLVYAILAISAFTLLIRRYNKRLDSINQDKMYKYKVEKEKEIYETKINFFTNMAHEIRTPLSLIVAPLENIISSGDGSQQTKSNLEIMKRNANRLLELVNQLLDFRKIEEDMFRLCFSKQNISEIVRNIHKRYVQYAKLKDIDIRLVEPEKDIACVVDKEAMEKVIGNLLSNAVKYANSLITISISTDNNLLTISVKDDGPGIKSEFIDKIFESFFQIENNAQRTGSGLGLALSKSLVTKHKGNIAASSDYGHGCTLTFTIPMDLPISISQLTEEYPKKEDISVQQTALSPVEGKLRIVLAEDNQELRSFLSNYLSDYLDVYEAQNGLEALQLVENENIDIIVSDILMPEMDGLELCKALKSNPAYSHLPFILLSARTDTATKIEGLNTGADVYMEKPFSSEQLRAQINSIINNRNSIRENFIKSPLDYYKQKSAEPNGNTEFIEKLNVIILDNLTNEKFSIDNLSEMFLMSRSNLHKKIKNIVGMTPNDYIKLIRLNQSAQLLATGKYKINEVCYLVGFNTPSYFSKCFYEHFGKLPKDFIVIE</sequence>
<dbReference type="PANTHER" id="PTHR43547:SF2">
    <property type="entry name" value="HYBRID SIGNAL TRANSDUCTION HISTIDINE KINASE C"/>
    <property type="match status" value="1"/>
</dbReference>
<dbReference type="Gene3D" id="3.30.565.10">
    <property type="entry name" value="Histidine kinase-like ATPase, C-terminal domain"/>
    <property type="match status" value="1"/>
</dbReference>
<dbReference type="InterPro" id="IPR011123">
    <property type="entry name" value="Y_Y_Y"/>
</dbReference>
<dbReference type="Pfam" id="PF12833">
    <property type="entry name" value="HTH_18"/>
    <property type="match status" value="1"/>
</dbReference>
<dbReference type="Gene3D" id="3.40.50.2300">
    <property type="match status" value="1"/>
</dbReference>
<accession>A0A414LCY1</accession>
<dbReference type="GO" id="GO:0043565">
    <property type="term" value="F:sequence-specific DNA binding"/>
    <property type="evidence" value="ECO:0007669"/>
    <property type="project" value="InterPro"/>
</dbReference>
<keyword evidence="3 8" id="KW-0597">Phosphoprotein</keyword>
<feature type="domain" description="HTH araC/xylS-type" evidence="10">
    <location>
        <begin position="1224"/>
        <end position="1323"/>
    </location>
</feature>
<feature type="modified residue" description="4-aspartylphosphate" evidence="8">
    <location>
        <position position="1124"/>
    </location>
</feature>
<evidence type="ECO:0000313" key="14">
    <source>
        <dbReference type="Proteomes" id="UP000285650"/>
    </source>
</evidence>
<dbReference type="PROSITE" id="PS01124">
    <property type="entry name" value="HTH_ARAC_FAMILY_2"/>
    <property type="match status" value="1"/>
</dbReference>
<keyword evidence="5 13" id="KW-0418">Kinase</keyword>
<dbReference type="InterPro" id="IPR004358">
    <property type="entry name" value="Sig_transdc_His_kin-like_C"/>
</dbReference>
<keyword evidence="7" id="KW-0804">Transcription</keyword>
<dbReference type="SMART" id="SM00387">
    <property type="entry name" value="HATPase_c"/>
    <property type="match status" value="1"/>
</dbReference>
<dbReference type="SUPFAM" id="SSF55874">
    <property type="entry name" value="ATPase domain of HSP90 chaperone/DNA topoisomerase II/histidine kinase"/>
    <property type="match status" value="1"/>
</dbReference>
<evidence type="ECO:0000256" key="7">
    <source>
        <dbReference type="ARBA" id="ARBA00023163"/>
    </source>
</evidence>
<dbReference type="RefSeq" id="WP_118221767.1">
    <property type="nucleotide sequence ID" value="NZ_JADNIJ010000006.1"/>
</dbReference>
<dbReference type="SUPFAM" id="SSF47384">
    <property type="entry name" value="Homodimeric domain of signal transducing histidine kinase"/>
    <property type="match status" value="1"/>
</dbReference>
<dbReference type="Pfam" id="PF00072">
    <property type="entry name" value="Response_reg"/>
    <property type="match status" value="1"/>
</dbReference>
<evidence type="ECO:0000256" key="4">
    <source>
        <dbReference type="ARBA" id="ARBA00022679"/>
    </source>
</evidence>
<evidence type="ECO:0000256" key="1">
    <source>
        <dbReference type="ARBA" id="ARBA00000085"/>
    </source>
</evidence>
<reference evidence="13 14" key="1">
    <citation type="submission" date="2018-08" db="EMBL/GenBank/DDBJ databases">
        <title>A genome reference for cultivated species of the human gut microbiota.</title>
        <authorList>
            <person name="Zou Y."/>
            <person name="Xue W."/>
            <person name="Luo G."/>
        </authorList>
    </citation>
    <scope>NUCLEOTIDE SEQUENCE [LARGE SCALE GENOMIC DNA]</scope>
    <source>
        <strain evidence="13 14">AM27-17</strain>
    </source>
</reference>
<dbReference type="SUPFAM" id="SSF63829">
    <property type="entry name" value="Calcium-dependent phosphotriesterase"/>
    <property type="match status" value="2"/>
</dbReference>
<dbReference type="InterPro" id="IPR003594">
    <property type="entry name" value="HATPase_dom"/>
</dbReference>
<dbReference type="Pfam" id="PF07494">
    <property type="entry name" value="Reg_prop"/>
    <property type="match status" value="7"/>
</dbReference>
<evidence type="ECO:0000259" key="11">
    <source>
        <dbReference type="PROSITE" id="PS50109"/>
    </source>
</evidence>
<dbReference type="InterPro" id="IPR009057">
    <property type="entry name" value="Homeodomain-like_sf"/>
</dbReference>
<dbReference type="InterPro" id="IPR001789">
    <property type="entry name" value="Sig_transdc_resp-reg_receiver"/>
</dbReference>
<evidence type="ECO:0000256" key="5">
    <source>
        <dbReference type="ARBA" id="ARBA00022777"/>
    </source>
</evidence>
<dbReference type="InterPro" id="IPR003661">
    <property type="entry name" value="HisK_dim/P_dom"/>
</dbReference>
<dbReference type="Gene3D" id="1.10.287.130">
    <property type="match status" value="1"/>
</dbReference>
<comment type="caution">
    <text evidence="13">The sequence shown here is derived from an EMBL/GenBank/DDBJ whole genome shotgun (WGS) entry which is preliminary data.</text>
</comment>
<dbReference type="SMART" id="SM00342">
    <property type="entry name" value="HTH_ARAC"/>
    <property type="match status" value="1"/>
</dbReference>
<dbReference type="Pfam" id="PF02518">
    <property type="entry name" value="HATPase_c"/>
    <property type="match status" value="1"/>
</dbReference>
<dbReference type="Pfam" id="PF07495">
    <property type="entry name" value="Y_Y_Y"/>
    <property type="match status" value="1"/>
</dbReference>
<dbReference type="GO" id="GO:0003700">
    <property type="term" value="F:DNA-binding transcription factor activity"/>
    <property type="evidence" value="ECO:0007669"/>
    <property type="project" value="InterPro"/>
</dbReference>
<dbReference type="SUPFAM" id="SSF52172">
    <property type="entry name" value="CheY-like"/>
    <property type="match status" value="1"/>
</dbReference>
<feature type="domain" description="Response regulatory" evidence="12">
    <location>
        <begin position="1076"/>
        <end position="1191"/>
    </location>
</feature>
<dbReference type="InterPro" id="IPR015943">
    <property type="entry name" value="WD40/YVTN_repeat-like_dom_sf"/>
</dbReference>
<dbReference type="FunFam" id="2.60.40.10:FF:000791">
    <property type="entry name" value="Two-component system sensor histidine kinase/response regulator"/>
    <property type="match status" value="1"/>
</dbReference>
<evidence type="ECO:0000256" key="3">
    <source>
        <dbReference type="ARBA" id="ARBA00022553"/>
    </source>
</evidence>
<keyword evidence="9" id="KW-1133">Transmembrane helix</keyword>
<evidence type="ECO:0000256" key="9">
    <source>
        <dbReference type="SAM" id="Phobius"/>
    </source>
</evidence>
<evidence type="ECO:0000259" key="12">
    <source>
        <dbReference type="PROSITE" id="PS50110"/>
    </source>
</evidence>
<gene>
    <name evidence="13" type="ORF">DW712_09005</name>
</gene>
<dbReference type="SMART" id="SM00448">
    <property type="entry name" value="REC"/>
    <property type="match status" value="1"/>
</dbReference>
<dbReference type="PROSITE" id="PS50109">
    <property type="entry name" value="HIS_KIN"/>
    <property type="match status" value="1"/>
</dbReference>
<organism evidence="13 14">
    <name type="scientific">Bacteroides intestinalis</name>
    <dbReference type="NCBI Taxonomy" id="329854"/>
    <lineage>
        <taxon>Bacteria</taxon>
        <taxon>Pseudomonadati</taxon>
        <taxon>Bacteroidota</taxon>
        <taxon>Bacteroidia</taxon>
        <taxon>Bacteroidales</taxon>
        <taxon>Bacteroidaceae</taxon>
        <taxon>Bacteroides</taxon>
    </lineage>
</organism>
<dbReference type="InterPro" id="IPR018060">
    <property type="entry name" value="HTH_AraC"/>
</dbReference>
<keyword evidence="4" id="KW-0808">Transferase</keyword>
<evidence type="ECO:0000256" key="6">
    <source>
        <dbReference type="ARBA" id="ARBA00023015"/>
    </source>
</evidence>
<feature type="domain" description="Histidine kinase" evidence="11">
    <location>
        <begin position="831"/>
        <end position="1044"/>
    </location>
</feature>
<dbReference type="Proteomes" id="UP000285650">
    <property type="component" value="Unassembled WGS sequence"/>
</dbReference>
<dbReference type="InterPro" id="IPR013783">
    <property type="entry name" value="Ig-like_fold"/>
</dbReference>
<dbReference type="EC" id="2.7.13.3" evidence="2"/>
<dbReference type="InterPro" id="IPR011110">
    <property type="entry name" value="Reg_prop"/>
</dbReference>
<dbReference type="InterPro" id="IPR036890">
    <property type="entry name" value="HATPase_C_sf"/>
</dbReference>
<dbReference type="FunFam" id="1.10.287.130:FF:000045">
    <property type="entry name" value="Two-component system sensor histidine kinase/response regulator"/>
    <property type="match status" value="1"/>
</dbReference>
<evidence type="ECO:0000256" key="8">
    <source>
        <dbReference type="PROSITE-ProRule" id="PRU00169"/>
    </source>
</evidence>
<proteinExistence type="predicted"/>
<evidence type="ECO:0000259" key="10">
    <source>
        <dbReference type="PROSITE" id="PS01124"/>
    </source>
</evidence>
<evidence type="ECO:0000313" key="13">
    <source>
        <dbReference type="EMBL" id="RHE92414.1"/>
    </source>
</evidence>
<dbReference type="SMART" id="SM00388">
    <property type="entry name" value="HisKA"/>
    <property type="match status" value="1"/>
</dbReference>
<comment type="catalytic activity">
    <reaction evidence="1">
        <text>ATP + protein L-histidine = ADP + protein N-phospho-L-histidine.</text>
        <dbReference type="EC" id="2.7.13.3"/>
    </reaction>
</comment>
<dbReference type="SUPFAM" id="SSF46689">
    <property type="entry name" value="Homeodomain-like"/>
    <property type="match status" value="1"/>
</dbReference>
<keyword evidence="9" id="KW-0812">Transmembrane</keyword>
<keyword evidence="6" id="KW-0805">Transcription regulation</keyword>